<evidence type="ECO:0000313" key="1">
    <source>
        <dbReference type="EMBL" id="QTH23443.1"/>
    </source>
</evidence>
<proteinExistence type="predicted"/>
<evidence type="ECO:0000313" key="2">
    <source>
        <dbReference type="Proteomes" id="UP000664914"/>
    </source>
</evidence>
<dbReference type="RefSeq" id="WP_208633814.1">
    <property type="nucleotide sequence ID" value="NZ_CP059319.1"/>
</dbReference>
<dbReference type="AlphaFoldDB" id="A0A975HFJ0"/>
<sequence>MKLDKYTAYKAASVIDDDREFEESINEIKIDRRFDELNRRITFGASSSEIIVFPADPGFGKSLKSAEKLGIMVKYGSLDKGALVVVSRLWEIDAYIKNAGLTDHDYAVFTGDAGYNVKGLGSGKVDEATVLLTTQQMFRSRVKGKLFADCSEFHFHGAPRGLRLWDETIDPAEAVCISRDQLTALFLPLRPVEPKFVATLEEFIGICDRAAGDDMISISSAFARMAIGVESARKKLLDKPQRETLKGLGLMEGTEAVKTPFYGTGWALAGCSHQLPADIAPLIVLDASARVRRTYDLWQKRCPDVQVLEPLALRYDDLTFHLWKTGSGKSTLRKADKRNAILDRAADLLNRDPHEDWLVISHKADFVMDIEDELRKRLVNPSQFKFVNWGNHHGTNDYGHLKKVLVVGPQLYSPAAYRAKYAAAAGTVGPVNPTDLQAVERGEIAHNLLQAICRSHVRNQNKGFCGKADVYVIMADRNDPEGLLNETFPNCAISAWSPARPVKGKAGEIIRHLEAYFSDPKNLSISKADLRAATGMTIKANLTRILRHEQVKAYLLSKGLENRYNSIDRAGS</sequence>
<accession>A0A975HFJ0</accession>
<organism evidence="1 2">
    <name type="scientific">Rhizorhabdus wittichii</name>
    <dbReference type="NCBI Taxonomy" id="160791"/>
    <lineage>
        <taxon>Bacteria</taxon>
        <taxon>Pseudomonadati</taxon>
        <taxon>Pseudomonadota</taxon>
        <taxon>Alphaproteobacteria</taxon>
        <taxon>Sphingomonadales</taxon>
        <taxon>Sphingomonadaceae</taxon>
        <taxon>Rhizorhabdus</taxon>
    </lineage>
</organism>
<dbReference type="EMBL" id="CP059319">
    <property type="protein sequence ID" value="QTH23443.1"/>
    <property type="molecule type" value="Genomic_DNA"/>
</dbReference>
<protein>
    <submittedName>
        <fullName evidence="1">Uncharacterized protein</fullName>
    </submittedName>
</protein>
<dbReference type="Proteomes" id="UP000664914">
    <property type="component" value="Chromosome"/>
</dbReference>
<reference evidence="1" key="2">
    <citation type="submission" date="2021-04" db="EMBL/GenBank/DDBJ databases">
        <title>Isolation and genomic analysis of the ibuprofen-degrading bacterium Sphingomonas strain MPO218.</title>
        <authorList>
            <person name="Aulestia M."/>
            <person name="Flores A."/>
            <person name="Mangas E.L."/>
            <person name="Perez-Pulido A.J."/>
            <person name="Santero E."/>
            <person name="Camacho E.M."/>
        </authorList>
    </citation>
    <scope>NUCLEOTIDE SEQUENCE</scope>
    <source>
        <strain evidence="1">MPO218</strain>
    </source>
</reference>
<reference evidence="1" key="1">
    <citation type="submission" date="2020-07" db="EMBL/GenBank/DDBJ databases">
        <authorList>
            <person name="Camacho E."/>
        </authorList>
    </citation>
    <scope>NUCLEOTIDE SEQUENCE</scope>
    <source>
        <strain evidence="1">MPO218</strain>
    </source>
</reference>
<gene>
    <name evidence="1" type="ORF">HRJ34_08075</name>
</gene>
<name>A0A975HFJ0_9SPHN</name>